<evidence type="ECO:0000313" key="3">
    <source>
        <dbReference type="Proteomes" id="UP000256661"/>
    </source>
</evidence>
<dbReference type="InterPro" id="IPR000835">
    <property type="entry name" value="HTH_MarR-typ"/>
</dbReference>
<dbReference type="GO" id="GO:0003677">
    <property type="term" value="F:DNA binding"/>
    <property type="evidence" value="ECO:0007669"/>
    <property type="project" value="UniProtKB-KW"/>
</dbReference>
<dbReference type="EMBL" id="QTTT01000001">
    <property type="protein sequence ID" value="REE96143.1"/>
    <property type="molecule type" value="Genomic_DNA"/>
</dbReference>
<keyword evidence="3" id="KW-1185">Reference proteome</keyword>
<dbReference type="GO" id="GO:0006950">
    <property type="term" value="P:response to stress"/>
    <property type="evidence" value="ECO:0007669"/>
    <property type="project" value="TreeGrafter"/>
</dbReference>
<dbReference type="AlphaFoldDB" id="A0A3D9SQ93"/>
<dbReference type="Proteomes" id="UP000256661">
    <property type="component" value="Unassembled WGS sequence"/>
</dbReference>
<feature type="domain" description="HTH marR-type" evidence="1">
    <location>
        <begin position="24"/>
        <end position="160"/>
    </location>
</feature>
<accession>A0A3D9SQ93</accession>
<organism evidence="2 3">
    <name type="scientific">Thermomonospora umbrina</name>
    <dbReference type="NCBI Taxonomy" id="111806"/>
    <lineage>
        <taxon>Bacteria</taxon>
        <taxon>Bacillati</taxon>
        <taxon>Actinomycetota</taxon>
        <taxon>Actinomycetes</taxon>
        <taxon>Streptosporangiales</taxon>
        <taxon>Thermomonosporaceae</taxon>
        <taxon>Thermomonospora</taxon>
    </lineage>
</organism>
<dbReference type="SMART" id="SM00347">
    <property type="entry name" value="HTH_MARR"/>
    <property type="match status" value="1"/>
</dbReference>
<dbReference type="Pfam" id="PF12802">
    <property type="entry name" value="MarR_2"/>
    <property type="match status" value="1"/>
</dbReference>
<dbReference type="InterPro" id="IPR036388">
    <property type="entry name" value="WH-like_DNA-bd_sf"/>
</dbReference>
<dbReference type="InterPro" id="IPR039422">
    <property type="entry name" value="MarR/SlyA-like"/>
</dbReference>
<evidence type="ECO:0000259" key="1">
    <source>
        <dbReference type="PROSITE" id="PS50995"/>
    </source>
</evidence>
<evidence type="ECO:0000313" key="2">
    <source>
        <dbReference type="EMBL" id="REE96143.1"/>
    </source>
</evidence>
<keyword evidence="2" id="KW-0238">DNA-binding</keyword>
<dbReference type="GO" id="GO:0003700">
    <property type="term" value="F:DNA-binding transcription factor activity"/>
    <property type="evidence" value="ECO:0007669"/>
    <property type="project" value="InterPro"/>
</dbReference>
<dbReference type="PROSITE" id="PS50995">
    <property type="entry name" value="HTH_MARR_2"/>
    <property type="match status" value="1"/>
</dbReference>
<protein>
    <submittedName>
        <fullName evidence="2">DNA-binding MarR family transcriptional regulator</fullName>
    </submittedName>
</protein>
<dbReference type="InterPro" id="IPR036390">
    <property type="entry name" value="WH_DNA-bd_sf"/>
</dbReference>
<sequence>MTSSAPLDPIAEARRQWLRRWPEHAERMSAITSVMRVQQLLLAEMERALKPFGLTFASYEALVLLHFSRTGRLPLGKMGRRLMVHPTSITNTIDRLQAAGLVRRVPDPADRRRVLAEISEHGHEVALAATEVVHGIEFGLGSLSERDAVTLSALLRQVRRAAGDFGSEVPDPWATNTR</sequence>
<dbReference type="PANTHER" id="PTHR33164">
    <property type="entry name" value="TRANSCRIPTIONAL REGULATOR, MARR FAMILY"/>
    <property type="match status" value="1"/>
</dbReference>
<name>A0A3D9SQ93_9ACTN</name>
<gene>
    <name evidence="2" type="ORF">DFJ69_1568</name>
</gene>
<proteinExistence type="predicted"/>
<dbReference type="Gene3D" id="1.10.10.10">
    <property type="entry name" value="Winged helix-like DNA-binding domain superfamily/Winged helix DNA-binding domain"/>
    <property type="match status" value="1"/>
</dbReference>
<dbReference type="OrthoDB" id="3296622at2"/>
<dbReference type="RefSeq" id="WP_116021835.1">
    <property type="nucleotide sequence ID" value="NZ_QTTT01000001.1"/>
</dbReference>
<comment type="caution">
    <text evidence="2">The sequence shown here is derived from an EMBL/GenBank/DDBJ whole genome shotgun (WGS) entry which is preliminary data.</text>
</comment>
<dbReference type="SUPFAM" id="SSF46785">
    <property type="entry name" value="Winged helix' DNA-binding domain"/>
    <property type="match status" value="1"/>
</dbReference>
<reference evidence="2 3" key="1">
    <citation type="submission" date="2018-08" db="EMBL/GenBank/DDBJ databases">
        <title>Sequencing the genomes of 1000 actinobacteria strains.</title>
        <authorList>
            <person name="Klenk H.-P."/>
        </authorList>
    </citation>
    <scope>NUCLEOTIDE SEQUENCE [LARGE SCALE GENOMIC DNA]</scope>
    <source>
        <strain evidence="2 3">DSM 43927</strain>
    </source>
</reference>
<dbReference type="PANTHER" id="PTHR33164:SF101">
    <property type="entry name" value="TRANSCRIPTIONAL REPRESSOR MPRA"/>
    <property type="match status" value="1"/>
</dbReference>